<dbReference type="KEGG" id="glz:GLAREA_07459"/>
<proteinExistence type="predicted"/>
<dbReference type="AlphaFoldDB" id="S3DJW1"/>
<name>S3DJW1_GLAL2</name>
<dbReference type="eggNOG" id="ENOG502SUGA">
    <property type="taxonomic scope" value="Eukaryota"/>
</dbReference>
<gene>
    <name evidence="2" type="ORF">GLAREA_07459</name>
</gene>
<sequence length="602" mass="69809">MSRADSLPSASNLAEYSDAELDEIIIVKDPEKLNEQDNFNLIQRLKARAAASKPVTAPIDVDDLFSRLEEITDKREFPPCESSCPSTVDATDEELHQAEVERQVRLYHELVAKGGRPTHPISLSYDVARSLPEYRDILSFWEITPDNPNNWACWWPQLYAWDMFLLNRRFSRAAGFPEYCQQTHDCLRRHGIERDFTLDEESDRQEKLATWIEYLGYHYNLYDLNARYVRRRQSSYDKEVEKVMDANVLKSSENRDSFDRFFLVELEGDQASAEKAVASAKWFVKSVEKELEKAQIFRLPLENIHLLERKLSQAEASLDKERDLHERCSRRYSIINSFMSRVALFEKAREKMNEENRLLPWILSQIPLIEFESTRHRSPDAIVVEGGQHEQQPQPVGMQDLRDESDPERLTRCSIPHSRALFEKSTVEETSHQQQIRKLKRQRIEDTSEEPPLKRQTRSCRTDNKTASPPPSQTRIKQDDYSQKSASPRLKSLPDTQHNFPFKSGQPKSCSGRVNPSDLGTTVSWKHMIGELRRSQYLVFCTRTPLGYSEIATMRPKASFGCRTEAVLPHERLWTTIVPVRSDELPGLCDVEILNEAYIGRT</sequence>
<dbReference type="GeneID" id="19466512"/>
<dbReference type="RefSeq" id="XP_008080338.1">
    <property type="nucleotide sequence ID" value="XM_008082147.1"/>
</dbReference>
<feature type="region of interest" description="Disordered" evidence="1">
    <location>
        <begin position="386"/>
        <end position="515"/>
    </location>
</feature>
<reference evidence="2 3" key="1">
    <citation type="journal article" date="2013" name="BMC Genomics">
        <title>Genomics-driven discovery of the pneumocandin biosynthetic gene cluster in the fungus Glarea lozoyensis.</title>
        <authorList>
            <person name="Chen L."/>
            <person name="Yue Q."/>
            <person name="Zhang X."/>
            <person name="Xiang M."/>
            <person name="Wang C."/>
            <person name="Li S."/>
            <person name="Che Y."/>
            <person name="Ortiz-Lopez F.J."/>
            <person name="Bills G.F."/>
            <person name="Liu X."/>
            <person name="An Z."/>
        </authorList>
    </citation>
    <scope>NUCLEOTIDE SEQUENCE [LARGE SCALE GENOMIC DNA]</scope>
    <source>
        <strain evidence="3">ATCC 20868 / MF5171</strain>
    </source>
</reference>
<dbReference type="STRING" id="1116229.S3DJW1"/>
<organism evidence="2 3">
    <name type="scientific">Glarea lozoyensis (strain ATCC 20868 / MF5171)</name>
    <dbReference type="NCBI Taxonomy" id="1116229"/>
    <lineage>
        <taxon>Eukaryota</taxon>
        <taxon>Fungi</taxon>
        <taxon>Dikarya</taxon>
        <taxon>Ascomycota</taxon>
        <taxon>Pezizomycotina</taxon>
        <taxon>Leotiomycetes</taxon>
        <taxon>Helotiales</taxon>
        <taxon>Helotiaceae</taxon>
        <taxon>Glarea</taxon>
    </lineage>
</organism>
<evidence type="ECO:0000313" key="3">
    <source>
        <dbReference type="Proteomes" id="UP000016922"/>
    </source>
</evidence>
<dbReference type="Proteomes" id="UP000016922">
    <property type="component" value="Unassembled WGS sequence"/>
</dbReference>
<keyword evidence="3" id="KW-1185">Reference proteome</keyword>
<dbReference type="OrthoDB" id="5423857at2759"/>
<accession>S3DJW1</accession>
<evidence type="ECO:0000256" key="1">
    <source>
        <dbReference type="SAM" id="MobiDB-lite"/>
    </source>
</evidence>
<dbReference type="OMA" id="WLDSKWK"/>
<feature type="compositionally biased region" description="Basic and acidic residues" evidence="1">
    <location>
        <begin position="400"/>
        <end position="411"/>
    </location>
</feature>
<feature type="compositionally biased region" description="Polar residues" evidence="1">
    <location>
        <begin position="506"/>
        <end position="515"/>
    </location>
</feature>
<feature type="compositionally biased region" description="Basic and acidic residues" evidence="1">
    <location>
        <begin position="420"/>
        <end position="431"/>
    </location>
</feature>
<protein>
    <submittedName>
        <fullName evidence="2">Uncharacterized protein</fullName>
    </submittedName>
</protein>
<evidence type="ECO:0000313" key="2">
    <source>
        <dbReference type="EMBL" id="EPE32326.1"/>
    </source>
</evidence>
<dbReference type="HOGENOM" id="CLU_453441_0_0_1"/>
<dbReference type="EMBL" id="KE145359">
    <property type="protein sequence ID" value="EPE32326.1"/>
    <property type="molecule type" value="Genomic_DNA"/>
</dbReference>